<evidence type="ECO:0000313" key="2">
    <source>
        <dbReference type="EMBL" id="MFC6954350.1"/>
    </source>
</evidence>
<name>A0ABD5VJJ4_9EURY</name>
<dbReference type="InterPro" id="IPR040624">
    <property type="entry name" value="HalOD1"/>
</dbReference>
<dbReference type="AlphaFoldDB" id="A0ABD5VJJ4"/>
<gene>
    <name evidence="2" type="ORF">ACFQGB_15915</name>
</gene>
<organism evidence="2 3">
    <name type="scientific">Halorubellus litoreus</name>
    <dbReference type="NCBI Taxonomy" id="755308"/>
    <lineage>
        <taxon>Archaea</taxon>
        <taxon>Methanobacteriati</taxon>
        <taxon>Methanobacteriota</taxon>
        <taxon>Stenosarchaea group</taxon>
        <taxon>Halobacteria</taxon>
        <taxon>Halobacteriales</taxon>
        <taxon>Halorubellaceae</taxon>
        <taxon>Halorubellus</taxon>
    </lineage>
</organism>
<comment type="caution">
    <text evidence="2">The sequence shown here is derived from an EMBL/GenBank/DDBJ whole genome shotgun (WGS) entry which is preliminary data.</text>
</comment>
<dbReference type="Proteomes" id="UP001596395">
    <property type="component" value="Unassembled WGS sequence"/>
</dbReference>
<keyword evidence="3" id="KW-1185">Reference proteome</keyword>
<dbReference type="EMBL" id="JBHSXN010000003">
    <property type="protein sequence ID" value="MFC6954350.1"/>
    <property type="molecule type" value="Genomic_DNA"/>
</dbReference>
<evidence type="ECO:0000259" key="1">
    <source>
        <dbReference type="Pfam" id="PF18545"/>
    </source>
</evidence>
<feature type="domain" description="Halobacterial output" evidence="1">
    <location>
        <begin position="10"/>
        <end position="81"/>
    </location>
</feature>
<proteinExistence type="predicted"/>
<evidence type="ECO:0000313" key="3">
    <source>
        <dbReference type="Proteomes" id="UP001596395"/>
    </source>
</evidence>
<reference evidence="2 3" key="1">
    <citation type="journal article" date="2019" name="Int. J. Syst. Evol. Microbiol.">
        <title>The Global Catalogue of Microorganisms (GCM) 10K type strain sequencing project: providing services to taxonomists for standard genome sequencing and annotation.</title>
        <authorList>
            <consortium name="The Broad Institute Genomics Platform"/>
            <consortium name="The Broad Institute Genome Sequencing Center for Infectious Disease"/>
            <person name="Wu L."/>
            <person name="Ma J."/>
        </authorList>
    </citation>
    <scope>NUCLEOTIDE SEQUENCE [LARGE SCALE GENOMIC DNA]</scope>
    <source>
        <strain evidence="2 3">GX26</strain>
    </source>
</reference>
<accession>A0ABD5VJJ4</accession>
<dbReference type="RefSeq" id="WP_336351302.1">
    <property type="nucleotide sequence ID" value="NZ_JAZAQL010000003.1"/>
</dbReference>
<protein>
    <submittedName>
        <fullName evidence="2">HalOD1 output domain-containing protein</fullName>
    </submittedName>
</protein>
<dbReference type="Pfam" id="PF18545">
    <property type="entry name" value="HalOD1"/>
    <property type="match status" value="1"/>
</dbReference>
<sequence>MNVETRTWAEPTQRIVQAIADAEGVEPVDLDPPLFDVLDGDLLNALVSSNETNADEPSLEMSFEYLGYTVYVAAGGSVSVSN</sequence>